<dbReference type="AlphaFoldDB" id="A0A6V7JYD0"/>
<accession>A0A6V7JYD0</accession>
<organism evidence="2">
    <name type="scientific">Bracon brevicornis</name>
    <dbReference type="NCBI Taxonomy" id="1563983"/>
    <lineage>
        <taxon>Eukaryota</taxon>
        <taxon>Metazoa</taxon>
        <taxon>Ecdysozoa</taxon>
        <taxon>Arthropoda</taxon>
        <taxon>Hexapoda</taxon>
        <taxon>Insecta</taxon>
        <taxon>Pterygota</taxon>
        <taxon>Neoptera</taxon>
        <taxon>Endopterygota</taxon>
        <taxon>Hymenoptera</taxon>
        <taxon>Apocrita</taxon>
        <taxon>Ichneumonoidea</taxon>
        <taxon>Braconidae</taxon>
        <taxon>Braconinae</taxon>
        <taxon>Bracon</taxon>
    </lineage>
</organism>
<feature type="transmembrane region" description="Helical" evidence="1">
    <location>
        <begin position="49"/>
        <end position="66"/>
    </location>
</feature>
<dbReference type="EMBL" id="CADCXW020000021">
    <property type="protein sequence ID" value="CAD1556518.1"/>
    <property type="molecule type" value="Genomic_DNA"/>
</dbReference>
<evidence type="ECO:0000313" key="2">
    <source>
        <dbReference type="EMBL" id="CAD1556518.1"/>
    </source>
</evidence>
<name>A0A6V7JYD0_9HYME</name>
<protein>
    <submittedName>
        <fullName evidence="2">Uncharacterized protein</fullName>
    </submittedName>
</protein>
<evidence type="ECO:0000256" key="1">
    <source>
        <dbReference type="SAM" id="Phobius"/>
    </source>
</evidence>
<proteinExistence type="predicted"/>
<gene>
    <name evidence="2" type="ORF">BBRV_LOCUS63952</name>
</gene>
<keyword evidence="1" id="KW-1133">Transmembrane helix</keyword>
<keyword evidence="1" id="KW-0472">Membrane</keyword>
<keyword evidence="1" id="KW-0812">Transmembrane</keyword>
<sequence length="74" mass="8878">MAIPFALPTEDENEIQSQQLEQLMLELYAALQQVLRTRNSQHPSRNREYFTVLVQIMMVLLSFRLVRAMIRYFF</sequence>
<reference evidence="2" key="1">
    <citation type="submission" date="2020-07" db="EMBL/GenBank/DDBJ databases">
        <authorList>
            <person name="Ferguson B K."/>
        </authorList>
    </citation>
    <scope>NUCLEOTIDE SEQUENCE</scope>
    <source>
        <strain evidence="2">L06</strain>
    </source>
</reference>